<evidence type="ECO:0000256" key="6">
    <source>
        <dbReference type="ARBA" id="ARBA00023170"/>
    </source>
</evidence>
<feature type="transmembrane region" description="Helical" evidence="9">
    <location>
        <begin position="152"/>
        <end position="174"/>
    </location>
</feature>
<evidence type="ECO:0000256" key="9">
    <source>
        <dbReference type="SAM" id="Phobius"/>
    </source>
</evidence>
<evidence type="ECO:0000313" key="12">
    <source>
        <dbReference type="Proteomes" id="UP000076420"/>
    </source>
</evidence>
<keyword evidence="2 8" id="KW-0812">Transmembrane</keyword>
<dbReference type="InterPro" id="IPR017452">
    <property type="entry name" value="GPCR_Rhodpsn_7TM"/>
</dbReference>
<evidence type="ECO:0000259" key="10">
    <source>
        <dbReference type="PROSITE" id="PS50262"/>
    </source>
</evidence>
<keyword evidence="3 9" id="KW-1133">Transmembrane helix</keyword>
<reference evidence="11" key="1">
    <citation type="submission" date="2020-05" db="UniProtKB">
        <authorList>
            <consortium name="EnsemblMetazoa"/>
        </authorList>
    </citation>
    <scope>IDENTIFICATION</scope>
    <source>
        <strain evidence="11">BB02</strain>
    </source>
</reference>
<sequence>MEMNMYNLTMGSSSFHQTQPFDRKEFNNWKQSKVVDLAPVIVLDVLYMLFGVVGNSIVCYVCYFRMPRNVINSFVMALALVELLGCVFTIPVDITEIINSYSFGFAALCKAERYMRKFVVFSSGCILIAIATERYQRIVKPYSRHVTTMVEFRCAIIGALMVSAIVAVPEAILAGNETVLTPYGKGVICSTYNADSYRHTILPKIWGLTCVLIYVSCTTAIGAIYFAIASKIWKRNKVKTDQRSKSFTPDTTLQRRVRCDNTTTLANKPKTSDIFYTYASKFPTQKREGNCNSTYLHSDQIKSVVQGVPECNSSATGDLKLKRGPWDTRKAEDVFNAENQTYRFSVIIESSDKVPFGQRKRRDERCVPQQEGRSRSALFLDELIRSLSHLGHRRHADHHCPKEPQETFQTLSPLGSLRRKPGYSRKRTTFIMFIMTLTTVFSHLPHIAVMAYTLAHPGIDVRLSPDFSVLFKIMWNSYFISLATHPFVYGFWNGRFKHALFTLFTGFSRKRLRTKEPRESISSNRES</sequence>
<dbReference type="OrthoDB" id="6117944at2759"/>
<dbReference type="PANTHER" id="PTHR45695">
    <property type="entry name" value="LEUCOKININ RECEPTOR-RELATED"/>
    <property type="match status" value="1"/>
</dbReference>
<feature type="transmembrane region" description="Helical" evidence="9">
    <location>
        <begin position="37"/>
        <end position="63"/>
    </location>
</feature>
<keyword evidence="7 8" id="KW-0807">Transducer</keyword>
<dbReference type="VEuPathDB" id="VectorBase:BGLB038832"/>
<keyword evidence="6 8" id="KW-0675">Receptor</keyword>
<feature type="transmembrane region" description="Helical" evidence="9">
    <location>
        <begin position="473"/>
        <end position="492"/>
    </location>
</feature>
<feature type="transmembrane region" description="Helical" evidence="9">
    <location>
        <begin position="114"/>
        <end position="131"/>
    </location>
</feature>
<keyword evidence="4 8" id="KW-0297">G-protein coupled receptor</keyword>
<evidence type="ECO:0000256" key="7">
    <source>
        <dbReference type="ARBA" id="ARBA00023224"/>
    </source>
</evidence>
<dbReference type="AlphaFoldDB" id="A0A2C9M5M9"/>
<comment type="subcellular location">
    <subcellularLocation>
        <location evidence="1">Membrane</location>
        <topology evidence="1">Multi-pass membrane protein</topology>
    </subcellularLocation>
</comment>
<dbReference type="Gene3D" id="1.20.1070.10">
    <property type="entry name" value="Rhodopsin 7-helix transmembrane proteins"/>
    <property type="match status" value="2"/>
</dbReference>
<dbReference type="PANTHER" id="PTHR45695:SF15">
    <property type="entry name" value="OPSIN RH2"/>
    <property type="match status" value="1"/>
</dbReference>
<evidence type="ECO:0000313" key="11">
    <source>
        <dbReference type="EnsemblMetazoa" id="BGLB038832-PA"/>
    </source>
</evidence>
<dbReference type="GO" id="GO:0005886">
    <property type="term" value="C:plasma membrane"/>
    <property type="evidence" value="ECO:0007669"/>
    <property type="project" value="TreeGrafter"/>
</dbReference>
<keyword evidence="5 9" id="KW-0472">Membrane</keyword>
<accession>A0A2C9M5M9</accession>
<protein>
    <recommendedName>
        <fullName evidence="10">G-protein coupled receptors family 1 profile domain-containing protein</fullName>
    </recommendedName>
</protein>
<dbReference type="InterPro" id="IPR000276">
    <property type="entry name" value="GPCR_Rhodpsn"/>
</dbReference>
<dbReference type="EnsemblMetazoa" id="BGLB038832-RA">
    <property type="protein sequence ID" value="BGLB038832-PA"/>
    <property type="gene ID" value="BGLB038832"/>
</dbReference>
<evidence type="ECO:0000256" key="8">
    <source>
        <dbReference type="RuleBase" id="RU000688"/>
    </source>
</evidence>
<dbReference type="PROSITE" id="PS00237">
    <property type="entry name" value="G_PROTEIN_RECEP_F1_1"/>
    <property type="match status" value="1"/>
</dbReference>
<dbReference type="GO" id="GO:0004930">
    <property type="term" value="F:G protein-coupled receptor activity"/>
    <property type="evidence" value="ECO:0007669"/>
    <property type="project" value="UniProtKB-KW"/>
</dbReference>
<dbReference type="VEuPathDB" id="VectorBase:BGLAX_044357"/>
<feature type="transmembrane region" description="Helical" evidence="9">
    <location>
        <begin position="205"/>
        <end position="228"/>
    </location>
</feature>
<evidence type="ECO:0000256" key="5">
    <source>
        <dbReference type="ARBA" id="ARBA00023136"/>
    </source>
</evidence>
<feature type="transmembrane region" description="Helical" evidence="9">
    <location>
        <begin position="70"/>
        <end position="94"/>
    </location>
</feature>
<evidence type="ECO:0000256" key="3">
    <source>
        <dbReference type="ARBA" id="ARBA00022989"/>
    </source>
</evidence>
<gene>
    <name evidence="11" type="primary">106074394</name>
</gene>
<evidence type="ECO:0000256" key="1">
    <source>
        <dbReference type="ARBA" id="ARBA00004141"/>
    </source>
</evidence>
<dbReference type="KEGG" id="bgt:106074394"/>
<comment type="similarity">
    <text evidence="8">Belongs to the G-protein coupled receptor 1 family.</text>
</comment>
<dbReference type="CDD" id="cd00637">
    <property type="entry name" value="7tm_classA_rhodopsin-like"/>
    <property type="match status" value="1"/>
</dbReference>
<evidence type="ECO:0000256" key="4">
    <source>
        <dbReference type="ARBA" id="ARBA00023040"/>
    </source>
</evidence>
<feature type="domain" description="G-protein coupled receptors family 1 profile" evidence="10">
    <location>
        <begin position="54"/>
        <end position="489"/>
    </location>
</feature>
<dbReference type="Pfam" id="PF00001">
    <property type="entry name" value="7tm_1"/>
    <property type="match status" value="1"/>
</dbReference>
<organism evidence="11 12">
    <name type="scientific">Biomphalaria glabrata</name>
    <name type="common">Bloodfluke planorb</name>
    <name type="synonym">Freshwater snail</name>
    <dbReference type="NCBI Taxonomy" id="6526"/>
    <lineage>
        <taxon>Eukaryota</taxon>
        <taxon>Metazoa</taxon>
        <taxon>Spiralia</taxon>
        <taxon>Lophotrochozoa</taxon>
        <taxon>Mollusca</taxon>
        <taxon>Gastropoda</taxon>
        <taxon>Heterobranchia</taxon>
        <taxon>Euthyneura</taxon>
        <taxon>Panpulmonata</taxon>
        <taxon>Hygrophila</taxon>
        <taxon>Lymnaeoidea</taxon>
        <taxon>Planorbidae</taxon>
        <taxon>Biomphalaria</taxon>
    </lineage>
</organism>
<proteinExistence type="inferred from homology"/>
<dbReference type="PROSITE" id="PS50262">
    <property type="entry name" value="G_PROTEIN_RECEP_F1_2"/>
    <property type="match status" value="1"/>
</dbReference>
<name>A0A2C9M5M9_BIOGL</name>
<dbReference type="STRING" id="6526.A0A2C9M5M9"/>
<dbReference type="RefSeq" id="XP_013090620.2">
    <property type="nucleotide sequence ID" value="XM_013235166.2"/>
</dbReference>
<dbReference type="SUPFAM" id="SSF81321">
    <property type="entry name" value="Family A G protein-coupled receptor-like"/>
    <property type="match status" value="1"/>
</dbReference>
<dbReference type="Proteomes" id="UP000076420">
    <property type="component" value="Unassembled WGS sequence"/>
</dbReference>
<evidence type="ECO:0000256" key="2">
    <source>
        <dbReference type="ARBA" id="ARBA00022692"/>
    </source>
</evidence>
<feature type="transmembrane region" description="Helical" evidence="9">
    <location>
        <begin position="428"/>
        <end position="453"/>
    </location>
</feature>
<dbReference type="PRINTS" id="PR00237">
    <property type="entry name" value="GPCRRHODOPSN"/>
</dbReference>